<dbReference type="Proteomes" id="UP000076552">
    <property type="component" value="Unassembled WGS sequence"/>
</dbReference>
<accession>A0A161VG56</accession>
<reference evidence="1 2" key="1">
    <citation type="submission" date="2015-06" db="EMBL/GenBank/DDBJ databases">
        <title>Survival trade-offs in plant roots during colonization by closely related pathogenic and mutualistic fungi.</title>
        <authorList>
            <person name="Hacquard S."/>
            <person name="Kracher B."/>
            <person name="Hiruma K."/>
            <person name="Weinman A."/>
            <person name="Muench P."/>
            <person name="Garrido Oter R."/>
            <person name="Ver Loren van Themaat E."/>
            <person name="Dallerey J.-F."/>
            <person name="Damm U."/>
            <person name="Henrissat B."/>
            <person name="Lespinet O."/>
            <person name="Thon M."/>
            <person name="Kemen E."/>
            <person name="McHardy A.C."/>
            <person name="Schulze-Lefert P."/>
            <person name="O'Connell R.J."/>
        </authorList>
    </citation>
    <scope>NUCLEOTIDE SEQUENCE [LARGE SCALE GENOMIC DNA]</scope>
    <source>
        <strain evidence="1 2">0861</strain>
    </source>
</reference>
<gene>
    <name evidence="1" type="ORF">CT0861_12796</name>
</gene>
<dbReference type="AlphaFoldDB" id="A0A161VG56"/>
<comment type="caution">
    <text evidence="1">The sequence shown here is derived from an EMBL/GenBank/DDBJ whole genome shotgun (WGS) entry which is preliminary data.</text>
</comment>
<protein>
    <submittedName>
        <fullName evidence="1">Uncharacterized protein</fullName>
    </submittedName>
</protein>
<dbReference type="EMBL" id="LFIV01000098">
    <property type="protein sequence ID" value="KZL69964.1"/>
    <property type="molecule type" value="Genomic_DNA"/>
</dbReference>
<keyword evidence="2" id="KW-1185">Reference proteome</keyword>
<organism evidence="1 2">
    <name type="scientific">Colletotrichum tofieldiae</name>
    <dbReference type="NCBI Taxonomy" id="708197"/>
    <lineage>
        <taxon>Eukaryota</taxon>
        <taxon>Fungi</taxon>
        <taxon>Dikarya</taxon>
        <taxon>Ascomycota</taxon>
        <taxon>Pezizomycotina</taxon>
        <taxon>Sordariomycetes</taxon>
        <taxon>Hypocreomycetidae</taxon>
        <taxon>Glomerellales</taxon>
        <taxon>Glomerellaceae</taxon>
        <taxon>Colletotrichum</taxon>
        <taxon>Colletotrichum spaethianum species complex</taxon>
    </lineage>
</organism>
<sequence length="86" mass="9386">MAPPIIIALAAWAVGIHPHLSAKAPRLASTPKSLTGWFAPARRAEVYLARMALLWVDAVSLDRLTEGGGHDVGERERWVLQVAKLH</sequence>
<evidence type="ECO:0000313" key="2">
    <source>
        <dbReference type="Proteomes" id="UP000076552"/>
    </source>
</evidence>
<proteinExistence type="predicted"/>
<name>A0A161VG56_9PEZI</name>
<evidence type="ECO:0000313" key="1">
    <source>
        <dbReference type="EMBL" id="KZL69964.1"/>
    </source>
</evidence>